<dbReference type="SMART" id="SM00680">
    <property type="entry name" value="CLIP"/>
    <property type="match status" value="1"/>
</dbReference>
<protein>
    <submittedName>
        <fullName evidence="11">Serine protease snake-like isoform X1</fullName>
    </submittedName>
</protein>
<dbReference type="InterPro" id="IPR009003">
    <property type="entry name" value="Peptidase_S1_PA"/>
</dbReference>
<dbReference type="SMART" id="SM00020">
    <property type="entry name" value="Tryp_SPc"/>
    <property type="match status" value="1"/>
</dbReference>
<dbReference type="OrthoDB" id="6339452at2759"/>
<evidence type="ECO:0000256" key="2">
    <source>
        <dbReference type="ARBA" id="ARBA00022525"/>
    </source>
</evidence>
<evidence type="ECO:0000256" key="3">
    <source>
        <dbReference type="ARBA" id="ARBA00022729"/>
    </source>
</evidence>
<gene>
    <name evidence="11" type="primary">LOC113207819</name>
</gene>
<evidence type="ECO:0000256" key="8">
    <source>
        <dbReference type="SAM" id="SignalP"/>
    </source>
</evidence>
<name>A0A6J1SH39_FRAOC</name>
<dbReference type="InterPro" id="IPR033116">
    <property type="entry name" value="TRYPSIN_SER"/>
</dbReference>
<dbReference type="InterPro" id="IPR022700">
    <property type="entry name" value="CLIP"/>
</dbReference>
<evidence type="ECO:0000256" key="1">
    <source>
        <dbReference type="ARBA" id="ARBA00004613"/>
    </source>
</evidence>
<keyword evidence="7" id="KW-0378">Hydrolase</keyword>
<feature type="signal peptide" evidence="8">
    <location>
        <begin position="1"/>
        <end position="18"/>
    </location>
</feature>
<dbReference type="InterPro" id="IPR001314">
    <property type="entry name" value="Peptidase_S1A"/>
</dbReference>
<dbReference type="FunFam" id="2.40.10.10:FF:000028">
    <property type="entry name" value="Serine protease easter"/>
    <property type="match status" value="1"/>
</dbReference>
<dbReference type="GeneID" id="113207819"/>
<dbReference type="GO" id="GO:0004252">
    <property type="term" value="F:serine-type endopeptidase activity"/>
    <property type="evidence" value="ECO:0007669"/>
    <property type="project" value="InterPro"/>
</dbReference>
<dbReference type="PROSITE" id="PS50240">
    <property type="entry name" value="TRYPSIN_DOM"/>
    <property type="match status" value="1"/>
</dbReference>
<keyword evidence="2" id="KW-0964">Secreted</keyword>
<keyword evidence="7" id="KW-0645">Protease</keyword>
<evidence type="ECO:0000256" key="6">
    <source>
        <dbReference type="ARBA" id="ARBA00024195"/>
    </source>
</evidence>
<evidence type="ECO:0000256" key="4">
    <source>
        <dbReference type="ARBA" id="ARBA00023157"/>
    </source>
</evidence>
<feature type="domain" description="Peptidase S1" evidence="9">
    <location>
        <begin position="119"/>
        <end position="386"/>
    </location>
</feature>
<feature type="chain" id="PRO_5026919902" evidence="8">
    <location>
        <begin position="19"/>
        <end position="407"/>
    </location>
</feature>
<dbReference type="PROSITE" id="PS00135">
    <property type="entry name" value="TRYPSIN_SER"/>
    <property type="match status" value="1"/>
</dbReference>
<dbReference type="Gene3D" id="2.40.10.10">
    <property type="entry name" value="Trypsin-like serine proteases"/>
    <property type="match status" value="2"/>
</dbReference>
<proteinExistence type="inferred from homology"/>
<sequence length="407" mass="43951">MALLLAALVAVSWGHAAGLDVGETCTHAAKGVAGTCKLVPDCPSAVADLEKQINPQICGFASGSRRAIVCCPNQDDDVTQREQAGSVARRMCLQYASDASQKGYCRLQNLSRPSVQKLIVNGVPAAPREFPHMALLGYGPPESVTYACGGSLISERWVLTAAHCVSNQKGVVSQVLLGDLDISTEEDDARPQVLRVGEPVRFPEFKAKLRYHDIALLPLVKPAVISEYVRPACLYADRLAPGTNVTVSGWGVTDFVHRRRRRQVLEEAPTSTNQSNDELNPVMLKAKLNVVEVSTCNQSYNGVAGTPGSKIPNGLQDHQMCAGSPKKSDACQGDSGGPLQVFTERNPYCMQHVAGVVSFGIFCGNKVPGVYTRVGFYMRWIEKTVWPNAKVVYRGPDKENVTSVPDP</sequence>
<dbReference type="RefSeq" id="XP_026280312.1">
    <property type="nucleotide sequence ID" value="XM_026424527.2"/>
</dbReference>
<evidence type="ECO:0000259" key="9">
    <source>
        <dbReference type="PROSITE" id="PS50240"/>
    </source>
</evidence>
<dbReference type="InterPro" id="IPR001254">
    <property type="entry name" value="Trypsin_dom"/>
</dbReference>
<dbReference type="Proteomes" id="UP000504606">
    <property type="component" value="Unplaced"/>
</dbReference>
<dbReference type="InterPro" id="IPR043504">
    <property type="entry name" value="Peptidase_S1_PA_chymotrypsin"/>
</dbReference>
<comment type="subcellular location">
    <subcellularLocation>
        <location evidence="1">Secreted</location>
    </subcellularLocation>
</comment>
<dbReference type="PROSITE" id="PS00134">
    <property type="entry name" value="TRYPSIN_HIS"/>
    <property type="match status" value="1"/>
</dbReference>
<keyword evidence="3 8" id="KW-0732">Signal</keyword>
<dbReference type="InterPro" id="IPR051487">
    <property type="entry name" value="Ser/Thr_Proteases_Immune/Dev"/>
</dbReference>
<evidence type="ECO:0000313" key="10">
    <source>
        <dbReference type="Proteomes" id="UP000504606"/>
    </source>
</evidence>
<organism evidence="10 11">
    <name type="scientific">Frankliniella occidentalis</name>
    <name type="common">Western flower thrips</name>
    <name type="synonym">Euthrips occidentalis</name>
    <dbReference type="NCBI Taxonomy" id="133901"/>
    <lineage>
        <taxon>Eukaryota</taxon>
        <taxon>Metazoa</taxon>
        <taxon>Ecdysozoa</taxon>
        <taxon>Arthropoda</taxon>
        <taxon>Hexapoda</taxon>
        <taxon>Insecta</taxon>
        <taxon>Pterygota</taxon>
        <taxon>Neoptera</taxon>
        <taxon>Paraneoptera</taxon>
        <taxon>Thysanoptera</taxon>
        <taxon>Terebrantia</taxon>
        <taxon>Thripoidea</taxon>
        <taxon>Thripidae</taxon>
        <taxon>Frankliniella</taxon>
    </lineage>
</organism>
<reference evidence="11" key="1">
    <citation type="submission" date="2025-08" db="UniProtKB">
        <authorList>
            <consortium name="RefSeq"/>
        </authorList>
    </citation>
    <scope>IDENTIFICATION</scope>
    <source>
        <tissue evidence="11">Whole organism</tissue>
    </source>
</reference>
<keyword evidence="4" id="KW-1015">Disulfide bond</keyword>
<dbReference type="PRINTS" id="PR00722">
    <property type="entry name" value="CHYMOTRYPSIN"/>
</dbReference>
<dbReference type="GO" id="GO:0005576">
    <property type="term" value="C:extracellular region"/>
    <property type="evidence" value="ECO:0007669"/>
    <property type="project" value="UniProtKB-SubCell"/>
</dbReference>
<accession>A0A6J1SH39</accession>
<dbReference type="Pfam" id="PF00089">
    <property type="entry name" value="Trypsin"/>
    <property type="match status" value="1"/>
</dbReference>
<evidence type="ECO:0000256" key="7">
    <source>
        <dbReference type="RuleBase" id="RU363034"/>
    </source>
</evidence>
<dbReference type="SUPFAM" id="SSF50494">
    <property type="entry name" value="Trypsin-like serine proteases"/>
    <property type="match status" value="1"/>
</dbReference>
<dbReference type="GO" id="GO:0006508">
    <property type="term" value="P:proteolysis"/>
    <property type="evidence" value="ECO:0007669"/>
    <property type="project" value="UniProtKB-KW"/>
</dbReference>
<dbReference type="InterPro" id="IPR018114">
    <property type="entry name" value="TRYPSIN_HIS"/>
</dbReference>
<dbReference type="PANTHER" id="PTHR24256">
    <property type="entry name" value="TRYPTASE-RELATED"/>
    <property type="match status" value="1"/>
</dbReference>
<evidence type="ECO:0000256" key="5">
    <source>
        <dbReference type="ARBA" id="ARBA00023180"/>
    </source>
</evidence>
<keyword evidence="7" id="KW-0720">Serine protease</keyword>
<evidence type="ECO:0000313" key="11">
    <source>
        <dbReference type="RefSeq" id="XP_026280312.1"/>
    </source>
</evidence>
<dbReference type="CDD" id="cd00190">
    <property type="entry name" value="Tryp_SPc"/>
    <property type="match status" value="1"/>
</dbReference>
<dbReference type="FunFam" id="2.40.10.10:FF:000054">
    <property type="entry name" value="Complement C1r subcomponent"/>
    <property type="match status" value="1"/>
</dbReference>
<keyword evidence="10" id="KW-1185">Reference proteome</keyword>
<keyword evidence="5" id="KW-0325">Glycoprotein</keyword>
<dbReference type="AlphaFoldDB" id="A0A6J1SH39"/>
<dbReference type="KEGG" id="foc:113207819"/>
<comment type="similarity">
    <text evidence="6">Belongs to the peptidase S1 family. CLIP subfamily.</text>
</comment>